<reference evidence="1 2" key="1">
    <citation type="submission" date="2019-03" db="EMBL/GenBank/DDBJ databases">
        <title>Genomic Encyclopedia of Type Strains, Phase IV (KMG-V): Genome sequencing to study the core and pangenomes of soil and plant-associated prokaryotes.</title>
        <authorList>
            <person name="Whitman W."/>
        </authorList>
    </citation>
    <scope>NUCLEOTIDE SEQUENCE [LARGE SCALE GENOMIC DNA]</scope>
    <source>
        <strain evidence="1 2">23C40</strain>
    </source>
</reference>
<dbReference type="Gene3D" id="3.40.50.1820">
    <property type="entry name" value="alpha/beta hydrolase"/>
    <property type="match status" value="1"/>
</dbReference>
<proteinExistence type="predicted"/>
<dbReference type="EMBL" id="SLVU01000032">
    <property type="protein sequence ID" value="TCN18903.1"/>
    <property type="molecule type" value="Genomic_DNA"/>
</dbReference>
<evidence type="ECO:0000313" key="1">
    <source>
        <dbReference type="EMBL" id="TCN18903.1"/>
    </source>
</evidence>
<dbReference type="InterPro" id="IPR029058">
    <property type="entry name" value="AB_hydrolase_fold"/>
</dbReference>
<dbReference type="RefSeq" id="WP_132081330.1">
    <property type="nucleotide sequence ID" value="NZ_SLVU01000032.1"/>
</dbReference>
<gene>
    <name evidence="1" type="ORF">EV184_13247</name>
</gene>
<name>A0A4R2AYH5_9HYPH</name>
<evidence type="ECO:0008006" key="3">
    <source>
        <dbReference type="Google" id="ProtNLM"/>
    </source>
</evidence>
<dbReference type="Proteomes" id="UP000295043">
    <property type="component" value="Unassembled WGS sequence"/>
</dbReference>
<accession>A0A4R2AYH5</accession>
<sequence length="175" mass="19243">MRLLIVTDIHGRPGHNHCLSRRLTGVERPIARTISLSDLLDVDYTGERLHRELVENHGFDRAAERLAGLSETADVALGYSAGGTALWHGVLRGLVVDRLICLSSTRLRDVRASMMPKPSLVVFGKNDPNRPPDQWARGSAVQSYIVPDAGHDFYANEGQALSLCFAKITAFLDLV</sequence>
<protein>
    <recommendedName>
        <fullName evidence="3">Alpha/beta hydrolase</fullName>
    </recommendedName>
</protein>
<comment type="caution">
    <text evidence="1">The sequence shown here is derived from an EMBL/GenBank/DDBJ whole genome shotgun (WGS) entry which is preliminary data.</text>
</comment>
<dbReference type="SUPFAM" id="SSF53474">
    <property type="entry name" value="alpha/beta-Hydrolases"/>
    <property type="match status" value="1"/>
</dbReference>
<evidence type="ECO:0000313" key="2">
    <source>
        <dbReference type="Proteomes" id="UP000295043"/>
    </source>
</evidence>
<dbReference type="AlphaFoldDB" id="A0A4R2AYH5"/>
<organism evidence="1 2">
    <name type="scientific">Sinorhizobium americanum</name>
    <dbReference type="NCBI Taxonomy" id="194963"/>
    <lineage>
        <taxon>Bacteria</taxon>
        <taxon>Pseudomonadati</taxon>
        <taxon>Pseudomonadota</taxon>
        <taxon>Alphaproteobacteria</taxon>
        <taxon>Hyphomicrobiales</taxon>
        <taxon>Rhizobiaceae</taxon>
        <taxon>Sinorhizobium/Ensifer group</taxon>
        <taxon>Sinorhizobium</taxon>
    </lineage>
</organism>